<feature type="transmembrane region" description="Helical" evidence="2">
    <location>
        <begin position="411"/>
        <end position="427"/>
    </location>
</feature>
<organism evidence="3 4">
    <name type="scientific">Scopulibacillus darangshiensis</name>
    <dbReference type="NCBI Taxonomy" id="442528"/>
    <lineage>
        <taxon>Bacteria</taxon>
        <taxon>Bacillati</taxon>
        <taxon>Bacillota</taxon>
        <taxon>Bacilli</taxon>
        <taxon>Bacillales</taxon>
        <taxon>Sporolactobacillaceae</taxon>
        <taxon>Scopulibacillus</taxon>
    </lineage>
</organism>
<feature type="transmembrane region" description="Helical" evidence="2">
    <location>
        <begin position="290"/>
        <end position="309"/>
    </location>
</feature>
<gene>
    <name evidence="3" type="ORF">EV207_102255</name>
</gene>
<dbReference type="Pfam" id="PF10101">
    <property type="entry name" value="DUF2339"/>
    <property type="match status" value="1"/>
</dbReference>
<dbReference type="EMBL" id="SLXK01000002">
    <property type="protein sequence ID" value="TCP31762.1"/>
    <property type="molecule type" value="Genomic_DNA"/>
</dbReference>
<feature type="transmembrane region" description="Helical" evidence="2">
    <location>
        <begin position="212"/>
        <end position="231"/>
    </location>
</feature>
<feature type="transmembrane region" description="Helical" evidence="2">
    <location>
        <begin position="75"/>
        <end position="97"/>
    </location>
</feature>
<protein>
    <submittedName>
        <fullName evidence="3">Putative membrane protein DUF2339</fullName>
    </submittedName>
</protein>
<feature type="transmembrane region" description="Helical" evidence="2">
    <location>
        <begin position="315"/>
        <end position="333"/>
    </location>
</feature>
<feature type="transmembrane region" description="Helical" evidence="2">
    <location>
        <begin position="190"/>
        <end position="206"/>
    </location>
</feature>
<proteinExistence type="predicted"/>
<feature type="transmembrane region" description="Helical" evidence="2">
    <location>
        <begin position="166"/>
        <end position="183"/>
    </location>
</feature>
<dbReference type="OrthoDB" id="1805246at2"/>
<feature type="transmembrane region" description="Helical" evidence="2">
    <location>
        <begin position="519"/>
        <end position="537"/>
    </location>
</feature>
<dbReference type="PANTHER" id="PTHR38434:SF1">
    <property type="entry name" value="BLL2549 PROTEIN"/>
    <property type="match status" value="1"/>
</dbReference>
<feature type="transmembrane region" description="Helical" evidence="2">
    <location>
        <begin position="492"/>
        <end position="513"/>
    </location>
</feature>
<feature type="transmembrane region" description="Helical" evidence="2">
    <location>
        <begin position="238"/>
        <end position="258"/>
    </location>
</feature>
<evidence type="ECO:0000313" key="3">
    <source>
        <dbReference type="EMBL" id="TCP31762.1"/>
    </source>
</evidence>
<keyword evidence="2" id="KW-0812">Transmembrane</keyword>
<comment type="caution">
    <text evidence="3">The sequence shown here is derived from an EMBL/GenBank/DDBJ whole genome shotgun (WGS) entry which is preliminary data.</text>
</comment>
<keyword evidence="4" id="KW-1185">Reference proteome</keyword>
<feature type="transmembrane region" description="Helical" evidence="2">
    <location>
        <begin position="109"/>
        <end position="128"/>
    </location>
</feature>
<evidence type="ECO:0000256" key="2">
    <source>
        <dbReference type="SAM" id="Phobius"/>
    </source>
</evidence>
<name>A0A4R2P9Z3_9BACL</name>
<feature type="region of interest" description="Disordered" evidence="1">
    <location>
        <begin position="28"/>
        <end position="63"/>
    </location>
</feature>
<feature type="transmembrane region" description="Helical" evidence="2">
    <location>
        <begin position="465"/>
        <end position="485"/>
    </location>
</feature>
<dbReference type="InterPro" id="IPR019286">
    <property type="entry name" value="DUF2339_TM"/>
</dbReference>
<dbReference type="RefSeq" id="WP_132743449.1">
    <property type="nucleotide sequence ID" value="NZ_SLXK01000002.1"/>
</dbReference>
<dbReference type="Proteomes" id="UP000295416">
    <property type="component" value="Unassembled WGS sequence"/>
</dbReference>
<feature type="transmembrane region" description="Helical" evidence="2">
    <location>
        <begin position="387"/>
        <end position="405"/>
    </location>
</feature>
<reference evidence="3 4" key="1">
    <citation type="submission" date="2019-03" db="EMBL/GenBank/DDBJ databases">
        <title>Genomic Encyclopedia of Type Strains, Phase IV (KMG-IV): sequencing the most valuable type-strain genomes for metagenomic binning, comparative biology and taxonomic classification.</title>
        <authorList>
            <person name="Goeker M."/>
        </authorList>
    </citation>
    <scope>NUCLEOTIDE SEQUENCE [LARGE SCALE GENOMIC DNA]</scope>
    <source>
        <strain evidence="3 4">DSM 19377</strain>
    </source>
</reference>
<dbReference type="PANTHER" id="PTHR38434">
    <property type="entry name" value="BLL2549 PROTEIN"/>
    <property type="match status" value="1"/>
</dbReference>
<evidence type="ECO:0000313" key="4">
    <source>
        <dbReference type="Proteomes" id="UP000295416"/>
    </source>
</evidence>
<feature type="transmembrane region" description="Helical" evidence="2">
    <location>
        <begin position="434"/>
        <end position="453"/>
    </location>
</feature>
<dbReference type="AlphaFoldDB" id="A0A4R2P9Z3"/>
<sequence>MEKRIEELEKRVDDLEREIEALKNASTIRQPYKMSQRGTDDKGSAALTDNGTKSGQDQRGADEKLKKEPVDLETLIGQIWLPRIFIIVLLIGCIFGFKVASDNHLLSPAIRIILGYAGSALLFGFGYLQMKKDRKTLGLVLFGGMVSLFMLTTFAANVLYHFEPTPVAFILNVLIVSLGIILSRIYRSEYLALFVGIGGFLLPFLIESDSPNMSFFAGYETLLYIALFFFALQQRYGILYYASILLLNMTFLVSAFLADFDDQQLISIAAGVLIQHVCLFGHSLLKREPFVFFPAIIFTSFAFVSLWWVSAFEDLVFNTFLIVAGLIYSGFAAKGFQRPVFASIATFACFLLILNLTAYDLKGIFMLIEGLIAFFIGAHYRLKLQMISGLIVYCLGAFMAPQYLIDKLISEESLYWLVVAATLALIYRLTKHMLAAIFLVFALLSMISQWDLVIMEGYTGNATQMSLSLVWAAFAVFSVLYGKLFSQKAMRLFGIIFLFFVLLKIIVIDLPIVSLWLRAVLFMAVGAVGVITSRFFYKGNTLAKEQSVGKDKS</sequence>
<feature type="transmembrane region" description="Helical" evidence="2">
    <location>
        <begin position="264"/>
        <end position="285"/>
    </location>
</feature>
<keyword evidence="2" id="KW-0472">Membrane</keyword>
<feature type="compositionally biased region" description="Polar residues" evidence="1">
    <location>
        <begin position="47"/>
        <end position="57"/>
    </location>
</feature>
<evidence type="ECO:0000256" key="1">
    <source>
        <dbReference type="SAM" id="MobiDB-lite"/>
    </source>
</evidence>
<keyword evidence="2" id="KW-1133">Transmembrane helix</keyword>
<feature type="transmembrane region" description="Helical" evidence="2">
    <location>
        <begin position="364"/>
        <end position="380"/>
    </location>
</feature>
<feature type="transmembrane region" description="Helical" evidence="2">
    <location>
        <begin position="340"/>
        <end position="358"/>
    </location>
</feature>
<accession>A0A4R2P9Z3</accession>
<feature type="transmembrane region" description="Helical" evidence="2">
    <location>
        <begin position="140"/>
        <end position="160"/>
    </location>
</feature>